<comment type="caution">
    <text evidence="2">The sequence shown here is derived from an EMBL/GenBank/DDBJ whole genome shotgun (WGS) entry which is preliminary data.</text>
</comment>
<evidence type="ECO:0000313" key="2">
    <source>
        <dbReference type="EMBL" id="GAA4344509.1"/>
    </source>
</evidence>
<dbReference type="Proteomes" id="UP001501725">
    <property type="component" value="Unassembled WGS sequence"/>
</dbReference>
<keyword evidence="1" id="KW-0812">Transmembrane</keyword>
<evidence type="ECO:0000313" key="3">
    <source>
        <dbReference type="Proteomes" id="UP001501725"/>
    </source>
</evidence>
<dbReference type="RefSeq" id="WP_345258370.1">
    <property type="nucleotide sequence ID" value="NZ_BAABGY010000019.1"/>
</dbReference>
<accession>A0ABP8HU37</accession>
<gene>
    <name evidence="2" type="ORF">GCM10023184_45880</name>
</gene>
<keyword evidence="3" id="KW-1185">Reference proteome</keyword>
<proteinExistence type="predicted"/>
<sequence>MKRLTNTRLSFLIALAYVVAGTVYGYRYWVALDDSGPLTDALLYSFYPAAMPVGLFLWSERNPLPYTLLTEAVVLLLLWGLLRLLLGWLRP</sequence>
<feature type="transmembrane region" description="Helical" evidence="1">
    <location>
        <begin position="41"/>
        <end position="59"/>
    </location>
</feature>
<name>A0ABP8HU37_9BACT</name>
<reference evidence="3" key="1">
    <citation type="journal article" date="2019" name="Int. J. Syst. Evol. Microbiol.">
        <title>The Global Catalogue of Microorganisms (GCM) 10K type strain sequencing project: providing services to taxonomists for standard genome sequencing and annotation.</title>
        <authorList>
            <consortium name="The Broad Institute Genomics Platform"/>
            <consortium name="The Broad Institute Genome Sequencing Center for Infectious Disease"/>
            <person name="Wu L."/>
            <person name="Ma J."/>
        </authorList>
    </citation>
    <scope>NUCLEOTIDE SEQUENCE [LARGE SCALE GENOMIC DNA]</scope>
    <source>
        <strain evidence="3">JCM 17919</strain>
    </source>
</reference>
<protein>
    <submittedName>
        <fullName evidence="2">Uncharacterized protein</fullName>
    </submittedName>
</protein>
<keyword evidence="1" id="KW-0472">Membrane</keyword>
<keyword evidence="1" id="KW-1133">Transmembrane helix</keyword>
<feature type="transmembrane region" description="Helical" evidence="1">
    <location>
        <begin position="66"/>
        <end position="89"/>
    </location>
</feature>
<evidence type="ECO:0000256" key="1">
    <source>
        <dbReference type="SAM" id="Phobius"/>
    </source>
</evidence>
<dbReference type="EMBL" id="BAABGY010000019">
    <property type="protein sequence ID" value="GAA4344509.1"/>
    <property type="molecule type" value="Genomic_DNA"/>
</dbReference>
<organism evidence="2 3">
    <name type="scientific">Flaviaesturariibacter amylovorans</name>
    <dbReference type="NCBI Taxonomy" id="1084520"/>
    <lineage>
        <taxon>Bacteria</taxon>
        <taxon>Pseudomonadati</taxon>
        <taxon>Bacteroidota</taxon>
        <taxon>Chitinophagia</taxon>
        <taxon>Chitinophagales</taxon>
        <taxon>Chitinophagaceae</taxon>
        <taxon>Flaviaestuariibacter</taxon>
    </lineage>
</organism>